<dbReference type="eggNOG" id="COG3064">
    <property type="taxonomic scope" value="Bacteria"/>
</dbReference>
<gene>
    <name evidence="4" type="ordered locus">Oweho_0376</name>
</gene>
<organism evidence="4 5">
    <name type="scientific">Owenweeksia hongkongensis (strain DSM 17368 / CIP 108786 / JCM 12287 / NRRL B-23963 / UST20020801)</name>
    <dbReference type="NCBI Taxonomy" id="926562"/>
    <lineage>
        <taxon>Bacteria</taxon>
        <taxon>Pseudomonadati</taxon>
        <taxon>Bacteroidota</taxon>
        <taxon>Flavobacteriia</taxon>
        <taxon>Flavobacteriales</taxon>
        <taxon>Owenweeksiaceae</taxon>
        <taxon>Owenweeksia</taxon>
    </lineage>
</organism>
<dbReference type="AlphaFoldDB" id="G8R8L4"/>
<keyword evidence="5" id="KW-1185">Reference proteome</keyword>
<dbReference type="HOGENOM" id="CLU_011472_0_0_10"/>
<dbReference type="PANTHER" id="PTHR30441">
    <property type="entry name" value="DUF748 DOMAIN-CONTAINING PROTEIN"/>
    <property type="match status" value="1"/>
</dbReference>
<dbReference type="RefSeq" id="WP_014200757.1">
    <property type="nucleotide sequence ID" value="NC_016599.1"/>
</dbReference>
<sequence length="943" mass="102631">MKRLFQVLGTLILLVVAAAIILPIVFKDEIIARAKEEMNKNLTATVDFKDINISLFRSFPNFALTLEETTVDGKGIFEGTRLAEIGSFNVDLNLYSVISGNTYEIEGIQIKDATVHVVVDTSGAANYDIVKASEEEEEEVEETTEESSSFKLNLKGYELENFNLIYDDRPGAMAVHIKNLNHTGSGDFTEVVVNLTTKTTIDALTFDYEGVAYLSKTKVDADINVAFDQEAFKITFQENKVALNDLALKFDGWVLMPEDDIDMDLSFEAPDNNFKSVLSLIPAVYAEDFASVKTTGDFNLKGMAKGKYSDDPETYPTFDLVFNINNATFRYPDLPAGVDGINVKAHIFNKTSDLDGMVIDVPTASAVVAGSPINASLNLKTPMSDPQIAMFVKTDFDLANVAKVVPASGFDYSGRVKADLDLATRMSDIDNERYENVKAEGNLLIEGMTLRSDSLPYDVALSKMEMAFSPQYVDLKAFDSKIGKSDIAANGRIDNLLGYALEDQTLKANFNITSNLLDLNELSGPSEEGAEETTTETTDAESALEVIRLPQNVDATLTASLQKVIYDNLEIERVNGTIALKEGAASMTNVNMEMLGGGMQLDGVYDSKPAAPEVDFKMNIKNFSFKESFEKFITVQKMAPIMENTTGTYGTELNFASKLNPDMSPDLATVTAAGKLVANNMTTSPEAMKKLADMLKNDKLSTLDLGNVNLSYKIQDGRVSVDPFDIKAGDVTAKVSGSNGLDQTLDYTMDMKIPTSGIKANALLEQFGATSGGKLDLKVLIGGTVQDPKVTTDLGNLAGNVIDNLKDQAKEKVEEVKKEAIDKANAEAQKLIDEAEKKGDELIAKAQEAGDKLKAIAKKQADNIRAEGKKNAQKARDEGKGNPLKKLAADKAGDEIEKKANEAAKKVEDEANKQANSLLNEAKKQKEELVKNAREEAKIEGGN</sequence>
<feature type="region of interest" description="Disordered" evidence="2">
    <location>
        <begin position="864"/>
        <end position="943"/>
    </location>
</feature>
<accession>G8R8L4</accession>
<feature type="domain" description="AsmA" evidence="3">
    <location>
        <begin position="3"/>
        <end position="230"/>
    </location>
</feature>
<dbReference type="CDD" id="cd06503">
    <property type="entry name" value="ATP-synt_Fo_b"/>
    <property type="match status" value="1"/>
</dbReference>
<dbReference type="EMBL" id="CP003156">
    <property type="protein sequence ID" value="AEV31396.1"/>
    <property type="molecule type" value="Genomic_DNA"/>
</dbReference>
<evidence type="ECO:0000259" key="3">
    <source>
        <dbReference type="Pfam" id="PF05170"/>
    </source>
</evidence>
<keyword evidence="1" id="KW-0175">Coiled coil</keyword>
<dbReference type="GO" id="GO:0005886">
    <property type="term" value="C:plasma membrane"/>
    <property type="evidence" value="ECO:0007669"/>
    <property type="project" value="TreeGrafter"/>
</dbReference>
<dbReference type="InterPro" id="IPR052894">
    <property type="entry name" value="AsmA-related"/>
</dbReference>
<dbReference type="GO" id="GO:0090313">
    <property type="term" value="P:regulation of protein targeting to membrane"/>
    <property type="evidence" value="ECO:0007669"/>
    <property type="project" value="TreeGrafter"/>
</dbReference>
<evidence type="ECO:0000313" key="5">
    <source>
        <dbReference type="Proteomes" id="UP000005631"/>
    </source>
</evidence>
<feature type="compositionally biased region" description="Basic and acidic residues" evidence="2">
    <location>
        <begin position="887"/>
        <end position="912"/>
    </location>
</feature>
<dbReference type="STRING" id="926562.Oweho_0376"/>
<protein>
    <submittedName>
        <fullName evidence="4">Membrane protein involved in colicin uptake</fullName>
    </submittedName>
</protein>
<evidence type="ECO:0000313" key="4">
    <source>
        <dbReference type="EMBL" id="AEV31396.1"/>
    </source>
</evidence>
<feature type="compositionally biased region" description="Basic and acidic residues" evidence="2">
    <location>
        <begin position="921"/>
        <end position="943"/>
    </location>
</feature>
<dbReference type="Proteomes" id="UP000005631">
    <property type="component" value="Chromosome"/>
</dbReference>
<feature type="region of interest" description="Disordered" evidence="2">
    <location>
        <begin position="521"/>
        <end position="540"/>
    </location>
</feature>
<feature type="compositionally biased region" description="Basic and acidic residues" evidence="2">
    <location>
        <begin position="864"/>
        <end position="880"/>
    </location>
</feature>
<dbReference type="PANTHER" id="PTHR30441:SF8">
    <property type="entry name" value="DUF748 DOMAIN-CONTAINING PROTEIN"/>
    <property type="match status" value="1"/>
</dbReference>
<evidence type="ECO:0000256" key="2">
    <source>
        <dbReference type="SAM" id="MobiDB-lite"/>
    </source>
</evidence>
<dbReference type="InterPro" id="IPR007844">
    <property type="entry name" value="AsmA"/>
</dbReference>
<reference evidence="4 5" key="1">
    <citation type="journal article" date="2012" name="Stand. Genomic Sci.">
        <title>Genome sequence of the orange-pigmented seawater bacterium Owenweeksia hongkongensis type strain (UST20020801(T)).</title>
        <authorList>
            <person name="Riedel T."/>
            <person name="Held B."/>
            <person name="Nolan M."/>
            <person name="Lucas S."/>
            <person name="Lapidus A."/>
            <person name="Tice H."/>
            <person name="Del Rio T.G."/>
            <person name="Cheng J.F."/>
            <person name="Han C."/>
            <person name="Tapia R."/>
            <person name="Goodwin L.A."/>
            <person name="Pitluck S."/>
            <person name="Liolios K."/>
            <person name="Mavromatis K."/>
            <person name="Pagani I."/>
            <person name="Ivanova N."/>
            <person name="Mikhailova N."/>
            <person name="Pati A."/>
            <person name="Chen A."/>
            <person name="Palaniappan K."/>
            <person name="Rohde M."/>
            <person name="Tindall B.J."/>
            <person name="Detter J.C."/>
            <person name="Goker M."/>
            <person name="Woyke T."/>
            <person name="Bristow J."/>
            <person name="Eisen J.A."/>
            <person name="Markowitz V."/>
            <person name="Hugenholtz P."/>
            <person name="Klenk H.P."/>
            <person name="Kyrpides N.C."/>
        </authorList>
    </citation>
    <scope>NUCLEOTIDE SEQUENCE</scope>
    <source>
        <strain evidence="5">DSM 17368 / JCM 12287 / NRRL B-23963</strain>
    </source>
</reference>
<proteinExistence type="predicted"/>
<feature type="coiled-coil region" evidence="1">
    <location>
        <begin position="802"/>
        <end position="852"/>
    </location>
</feature>
<dbReference type="KEGG" id="oho:Oweho_0376"/>
<dbReference type="Pfam" id="PF05170">
    <property type="entry name" value="AsmA"/>
    <property type="match status" value="1"/>
</dbReference>
<name>G8R8L4_OWEHD</name>
<evidence type="ECO:0000256" key="1">
    <source>
        <dbReference type="SAM" id="Coils"/>
    </source>
</evidence>
<dbReference type="OrthoDB" id="596403at2"/>